<sequence length="184" mass="19693">MSPHSRLGALLLVLGLAWSAVAGYVVLGQLPSAALQLPGQRSAAEHARVVAPQGWAFFTRSAREHREIVWRRSPSGGWEPALLGPHAEARNLWGFDRRSRAQAVDLGILLGAVPAGEWSSCDTGEITRCLGSLTRAVPVANPAPRPLLCGTLGVSRQEPLPWAWAGAAARTRMPATVVRLDVRC</sequence>
<dbReference type="RefSeq" id="WP_180903487.1">
    <property type="nucleotide sequence ID" value="NZ_JBITMB010000006.1"/>
</dbReference>
<name>A0ABW8AAD6_9ACTN</name>
<proteinExistence type="predicted"/>
<dbReference type="Pfam" id="PF17418">
    <property type="entry name" value="SdpA"/>
    <property type="match status" value="1"/>
</dbReference>
<dbReference type="Proteomes" id="UP001612928">
    <property type="component" value="Unassembled WGS sequence"/>
</dbReference>
<reference evidence="1 2" key="1">
    <citation type="submission" date="2024-10" db="EMBL/GenBank/DDBJ databases">
        <title>The Natural Products Discovery Center: Release of the First 8490 Sequenced Strains for Exploring Actinobacteria Biosynthetic Diversity.</title>
        <authorList>
            <person name="Kalkreuter E."/>
            <person name="Kautsar S.A."/>
            <person name="Yang D."/>
            <person name="Bader C.D."/>
            <person name="Teijaro C.N."/>
            <person name="Fluegel L."/>
            <person name="Davis C.M."/>
            <person name="Simpson J.R."/>
            <person name="Lauterbach L."/>
            <person name="Steele A.D."/>
            <person name="Gui C."/>
            <person name="Meng S."/>
            <person name="Li G."/>
            <person name="Viehrig K."/>
            <person name="Ye F."/>
            <person name="Su P."/>
            <person name="Kiefer A.F."/>
            <person name="Nichols A."/>
            <person name="Cepeda A.J."/>
            <person name="Yan W."/>
            <person name="Fan B."/>
            <person name="Jiang Y."/>
            <person name="Adhikari A."/>
            <person name="Zheng C.-J."/>
            <person name="Schuster L."/>
            <person name="Cowan T.M."/>
            <person name="Smanski M.J."/>
            <person name="Chevrette M.G."/>
            <person name="De Carvalho L.P.S."/>
            <person name="Shen B."/>
        </authorList>
    </citation>
    <scope>NUCLEOTIDE SEQUENCE [LARGE SCALE GENOMIC DNA]</scope>
    <source>
        <strain evidence="1 2">NPDC049503</strain>
    </source>
</reference>
<evidence type="ECO:0000313" key="1">
    <source>
        <dbReference type="EMBL" id="MFI7443457.1"/>
    </source>
</evidence>
<keyword evidence="2" id="KW-1185">Reference proteome</keyword>
<comment type="caution">
    <text evidence="1">The sequence shown here is derived from an EMBL/GenBank/DDBJ whole genome shotgun (WGS) entry which is preliminary data.</text>
</comment>
<evidence type="ECO:0000313" key="2">
    <source>
        <dbReference type="Proteomes" id="UP001612928"/>
    </source>
</evidence>
<accession>A0ABW8AAD6</accession>
<protein>
    <submittedName>
        <fullName evidence="1">SdpA family antimicrobial peptide system protein</fullName>
    </submittedName>
</protein>
<dbReference type="InterPro" id="IPR023902">
    <property type="entry name" value="Sporulation_SdpA"/>
</dbReference>
<organism evidence="1 2">
    <name type="scientific">Nonomuraea indica</name>
    <dbReference type="NCBI Taxonomy" id="1581193"/>
    <lineage>
        <taxon>Bacteria</taxon>
        <taxon>Bacillati</taxon>
        <taxon>Actinomycetota</taxon>
        <taxon>Actinomycetes</taxon>
        <taxon>Streptosporangiales</taxon>
        <taxon>Streptosporangiaceae</taxon>
        <taxon>Nonomuraea</taxon>
    </lineage>
</organism>
<gene>
    <name evidence="1" type="ORF">ACIBP5_26100</name>
</gene>
<dbReference type="EMBL" id="JBITMB010000006">
    <property type="protein sequence ID" value="MFI7443457.1"/>
    <property type="molecule type" value="Genomic_DNA"/>
</dbReference>
<dbReference type="NCBIfam" id="TIGR04034">
    <property type="entry name" value="export_SdpA"/>
    <property type="match status" value="1"/>
</dbReference>